<dbReference type="Proteomes" id="UP000294914">
    <property type="component" value="Unassembled WGS sequence"/>
</dbReference>
<reference evidence="11 12" key="1">
    <citation type="submission" date="2019-03" db="EMBL/GenBank/DDBJ databases">
        <title>Genomic Encyclopedia of Type Strains, Phase IV (KMG-IV): sequencing the most valuable type-strain genomes for metagenomic binning, comparative biology and taxonomic classification.</title>
        <authorList>
            <person name="Goeker M."/>
        </authorList>
    </citation>
    <scope>NUCLEOTIDE SEQUENCE [LARGE SCALE GENOMIC DNA]</scope>
    <source>
        <strain evidence="11 12">DSM 16326</strain>
    </source>
</reference>
<dbReference type="AlphaFoldDB" id="A0A4R8IG76"/>
<evidence type="ECO:0000256" key="7">
    <source>
        <dbReference type="ARBA" id="ARBA00023237"/>
    </source>
</evidence>
<keyword evidence="5" id="KW-0812">Transmembrane</keyword>
<name>A0A4R8IG76_9GAMM</name>
<dbReference type="RefSeq" id="WP_134084738.1">
    <property type="nucleotide sequence ID" value="NZ_SOQX01000007.1"/>
</dbReference>
<feature type="chain" id="PRO_5020664138" evidence="10">
    <location>
        <begin position="22"/>
        <end position="441"/>
    </location>
</feature>
<gene>
    <name evidence="11" type="ORF">EDC23_2349</name>
</gene>
<dbReference type="GO" id="GO:0015562">
    <property type="term" value="F:efflux transmembrane transporter activity"/>
    <property type="evidence" value="ECO:0007669"/>
    <property type="project" value="InterPro"/>
</dbReference>
<keyword evidence="7" id="KW-0998">Cell outer membrane</keyword>
<proteinExistence type="inferred from homology"/>
<evidence type="ECO:0000256" key="1">
    <source>
        <dbReference type="ARBA" id="ARBA00004442"/>
    </source>
</evidence>
<dbReference type="PANTHER" id="PTHR30026">
    <property type="entry name" value="OUTER MEMBRANE PROTEIN TOLC"/>
    <property type="match status" value="1"/>
</dbReference>
<keyword evidence="3" id="KW-0813">Transport</keyword>
<evidence type="ECO:0000256" key="10">
    <source>
        <dbReference type="SAM" id="SignalP"/>
    </source>
</evidence>
<dbReference type="Pfam" id="PF02321">
    <property type="entry name" value="OEP"/>
    <property type="match status" value="2"/>
</dbReference>
<dbReference type="GO" id="GO:0015288">
    <property type="term" value="F:porin activity"/>
    <property type="evidence" value="ECO:0007669"/>
    <property type="project" value="TreeGrafter"/>
</dbReference>
<evidence type="ECO:0000256" key="9">
    <source>
        <dbReference type="SAM" id="MobiDB-lite"/>
    </source>
</evidence>
<dbReference type="InterPro" id="IPR003423">
    <property type="entry name" value="OMP_efflux"/>
</dbReference>
<dbReference type="EMBL" id="SOQX01000007">
    <property type="protein sequence ID" value="TDX99565.1"/>
    <property type="molecule type" value="Genomic_DNA"/>
</dbReference>
<evidence type="ECO:0000313" key="11">
    <source>
        <dbReference type="EMBL" id="TDX99565.1"/>
    </source>
</evidence>
<keyword evidence="6" id="KW-0472">Membrane</keyword>
<feature type="coiled-coil region" evidence="8">
    <location>
        <begin position="107"/>
        <end position="211"/>
    </location>
</feature>
<organism evidence="11 12">
    <name type="scientific">Thiohalophilus thiocyanatoxydans</name>
    <dbReference type="NCBI Taxonomy" id="381308"/>
    <lineage>
        <taxon>Bacteria</taxon>
        <taxon>Pseudomonadati</taxon>
        <taxon>Pseudomonadota</taxon>
        <taxon>Gammaproteobacteria</taxon>
        <taxon>Thiohalomonadales</taxon>
        <taxon>Thiohalophilaceae</taxon>
        <taxon>Thiohalophilus</taxon>
    </lineage>
</organism>
<evidence type="ECO:0000256" key="2">
    <source>
        <dbReference type="ARBA" id="ARBA00007613"/>
    </source>
</evidence>
<comment type="caution">
    <text evidence="11">The sequence shown here is derived from an EMBL/GenBank/DDBJ whole genome shotgun (WGS) entry which is preliminary data.</text>
</comment>
<dbReference type="PANTHER" id="PTHR30026:SF20">
    <property type="entry name" value="OUTER MEMBRANE PROTEIN TOLC"/>
    <property type="match status" value="1"/>
</dbReference>
<dbReference type="GO" id="GO:0009279">
    <property type="term" value="C:cell outer membrane"/>
    <property type="evidence" value="ECO:0007669"/>
    <property type="project" value="UniProtKB-SubCell"/>
</dbReference>
<dbReference type="NCBIfam" id="TIGR01844">
    <property type="entry name" value="type_I_sec_TolC"/>
    <property type="match status" value="1"/>
</dbReference>
<dbReference type="Gene3D" id="1.20.1600.10">
    <property type="entry name" value="Outer membrane efflux proteins (OEP)"/>
    <property type="match status" value="1"/>
</dbReference>
<keyword evidence="10" id="KW-0732">Signal</keyword>
<comment type="similarity">
    <text evidence="2">Belongs to the outer membrane factor (OMF) (TC 1.B.17) family.</text>
</comment>
<dbReference type="SUPFAM" id="SSF56954">
    <property type="entry name" value="Outer membrane efflux proteins (OEP)"/>
    <property type="match status" value="1"/>
</dbReference>
<evidence type="ECO:0000256" key="5">
    <source>
        <dbReference type="ARBA" id="ARBA00022692"/>
    </source>
</evidence>
<evidence type="ECO:0000256" key="3">
    <source>
        <dbReference type="ARBA" id="ARBA00022448"/>
    </source>
</evidence>
<evidence type="ECO:0000256" key="6">
    <source>
        <dbReference type="ARBA" id="ARBA00023136"/>
    </source>
</evidence>
<feature type="signal peptide" evidence="10">
    <location>
        <begin position="1"/>
        <end position="21"/>
    </location>
</feature>
<keyword evidence="4" id="KW-1134">Transmembrane beta strand</keyword>
<dbReference type="GO" id="GO:1990281">
    <property type="term" value="C:efflux pump complex"/>
    <property type="evidence" value="ECO:0007669"/>
    <property type="project" value="TreeGrafter"/>
</dbReference>
<keyword evidence="12" id="KW-1185">Reference proteome</keyword>
<feature type="region of interest" description="Disordered" evidence="9">
    <location>
        <begin position="63"/>
        <end position="94"/>
    </location>
</feature>
<evidence type="ECO:0000313" key="12">
    <source>
        <dbReference type="Proteomes" id="UP000294914"/>
    </source>
</evidence>
<evidence type="ECO:0000256" key="4">
    <source>
        <dbReference type="ARBA" id="ARBA00022452"/>
    </source>
</evidence>
<dbReference type="InterPro" id="IPR051906">
    <property type="entry name" value="TolC-like"/>
</dbReference>
<feature type="compositionally biased region" description="Polar residues" evidence="9">
    <location>
        <begin position="63"/>
        <end position="86"/>
    </location>
</feature>
<dbReference type="InterPro" id="IPR010130">
    <property type="entry name" value="T1SS_OMP_TolC"/>
</dbReference>
<protein>
    <submittedName>
        <fullName evidence="11">Outer membrane protein</fullName>
    </submittedName>
</protein>
<keyword evidence="8" id="KW-0175">Coiled coil</keyword>
<sequence>MKRIQLVTSLSLLLFSLSAAADDLMSIYEQAVQHDPQYQAAEADYRANQEAKAQGRAPLLPQVNLTGRTGRNTTDYNIYEPNTNREGTSEDYDSSSYSLSLSQTIYRQDYYVQLRQADAQVARAEANFRNARQELMVRVAQRYFTYLGAIDNLGFARAEQKAIEQQLNQTEERFNVGLTAITDVHEARARRDQAEAQTINARNELEVARENLREITGMPHEAIAELDKESPLLRPEPEDIDQWVETALDHSLSLIAAEKSREIAEEEINRARAGHYPTLDLVADHTYTDTDGGGFGAQETEETSIALQLNVPLFSGGLVKSRTREAAARHIQAKEQYIQQRRAIEREIRSAYLSVVSNISQVKAFAQALESSRTALEATEAGFEVGTRTAVDVLNSQRELFRAQRDYAQSRYNYILESFRLKQAAGVLAEQDIQQVNAWLQ</sequence>
<evidence type="ECO:0000256" key="8">
    <source>
        <dbReference type="SAM" id="Coils"/>
    </source>
</evidence>
<dbReference type="OrthoDB" id="9813458at2"/>
<accession>A0A4R8IG76</accession>
<comment type="subcellular location">
    <subcellularLocation>
        <location evidence="1">Cell outer membrane</location>
    </subcellularLocation>
</comment>